<organism evidence="1">
    <name type="scientific">Arion vulgaris</name>
    <dbReference type="NCBI Taxonomy" id="1028688"/>
    <lineage>
        <taxon>Eukaryota</taxon>
        <taxon>Metazoa</taxon>
        <taxon>Spiralia</taxon>
        <taxon>Lophotrochozoa</taxon>
        <taxon>Mollusca</taxon>
        <taxon>Gastropoda</taxon>
        <taxon>Heterobranchia</taxon>
        <taxon>Euthyneura</taxon>
        <taxon>Panpulmonata</taxon>
        <taxon>Eupulmonata</taxon>
        <taxon>Stylommatophora</taxon>
        <taxon>Helicina</taxon>
        <taxon>Arionoidea</taxon>
        <taxon>Arionidae</taxon>
        <taxon>Arion</taxon>
    </lineage>
</organism>
<dbReference type="AlphaFoldDB" id="A0A0B7A0N7"/>
<dbReference type="EMBL" id="HACG01027300">
    <property type="protein sequence ID" value="CEK74165.1"/>
    <property type="molecule type" value="Transcribed_RNA"/>
</dbReference>
<accession>A0A0B7A0N7</accession>
<reference evidence="1" key="1">
    <citation type="submission" date="2014-12" db="EMBL/GenBank/DDBJ databases">
        <title>Insight into the proteome of Arion vulgaris.</title>
        <authorList>
            <person name="Aradska J."/>
            <person name="Bulat T."/>
            <person name="Smidak R."/>
            <person name="Sarate P."/>
            <person name="Gangsoo J."/>
            <person name="Sialana F."/>
            <person name="Bilban M."/>
            <person name="Lubec G."/>
        </authorList>
    </citation>
    <scope>NUCLEOTIDE SEQUENCE</scope>
    <source>
        <tissue evidence="1">Skin</tissue>
    </source>
</reference>
<gene>
    <name evidence="1" type="primary">ORF89930</name>
    <name evidence="2" type="synonym">ORF89938</name>
</gene>
<sequence length="49" mass="5545">MGDDTKDYGEKILNSLVSWHGIPTSKLTAGTKDRHLWRFMTTHASQPDT</sequence>
<evidence type="ECO:0000313" key="1">
    <source>
        <dbReference type="EMBL" id="CEK74162.1"/>
    </source>
</evidence>
<protein>
    <submittedName>
        <fullName evidence="1">Uncharacterized protein</fullName>
    </submittedName>
</protein>
<dbReference type="EMBL" id="HACG01027297">
    <property type="protein sequence ID" value="CEK74162.1"/>
    <property type="molecule type" value="Transcribed_RNA"/>
</dbReference>
<proteinExistence type="predicted"/>
<evidence type="ECO:0000313" key="2">
    <source>
        <dbReference type="EMBL" id="CEK74165.1"/>
    </source>
</evidence>
<name>A0A0B7A0N7_9EUPU</name>